<dbReference type="Proteomes" id="UP000193648">
    <property type="component" value="Unassembled WGS sequence"/>
</dbReference>
<name>A0A1Y2H254_9FUNG</name>
<dbReference type="PANTHER" id="PTHR44436:SF1">
    <property type="entry name" value="F-BOX_WD REPEAT-CONTAINING PROTEIN 2"/>
    <property type="match status" value="1"/>
</dbReference>
<dbReference type="Gene3D" id="1.20.1280.50">
    <property type="match status" value="1"/>
</dbReference>
<dbReference type="InterPro" id="IPR036322">
    <property type="entry name" value="WD40_repeat_dom_sf"/>
</dbReference>
<dbReference type="InterPro" id="IPR036047">
    <property type="entry name" value="F-box-like_dom_sf"/>
</dbReference>
<evidence type="ECO:0000313" key="5">
    <source>
        <dbReference type="Proteomes" id="UP000193648"/>
    </source>
</evidence>
<proteinExistence type="predicted"/>
<dbReference type="SUPFAM" id="SSF81383">
    <property type="entry name" value="F-box domain"/>
    <property type="match status" value="1"/>
</dbReference>
<evidence type="ECO:0000259" key="3">
    <source>
        <dbReference type="PROSITE" id="PS50181"/>
    </source>
</evidence>
<reference evidence="4 5" key="1">
    <citation type="submission" date="2016-07" db="EMBL/GenBank/DDBJ databases">
        <title>Pervasive Adenine N6-methylation of Active Genes in Fungi.</title>
        <authorList>
            <consortium name="DOE Joint Genome Institute"/>
            <person name="Mondo S.J."/>
            <person name="Dannebaum R.O."/>
            <person name="Kuo R.C."/>
            <person name="Labutti K."/>
            <person name="Haridas S."/>
            <person name="Kuo A."/>
            <person name="Salamov A."/>
            <person name="Ahrendt S.R."/>
            <person name="Lipzen A."/>
            <person name="Sullivan W."/>
            <person name="Andreopoulos W.B."/>
            <person name="Clum A."/>
            <person name="Lindquist E."/>
            <person name="Daum C."/>
            <person name="Ramamoorthy G.K."/>
            <person name="Gryganskyi A."/>
            <person name="Culley D."/>
            <person name="Magnuson J.K."/>
            <person name="James T.Y."/>
            <person name="O'Malley M.A."/>
            <person name="Stajich J.E."/>
            <person name="Spatafora J.W."/>
            <person name="Visel A."/>
            <person name="Grigoriev I.V."/>
        </authorList>
    </citation>
    <scope>NUCLEOTIDE SEQUENCE [LARGE SCALE GENOMIC DNA]</scope>
    <source>
        <strain evidence="4 5">NRRL 3116</strain>
    </source>
</reference>
<keyword evidence="2" id="KW-0677">Repeat</keyword>
<keyword evidence="5" id="KW-1185">Reference proteome</keyword>
<keyword evidence="1" id="KW-0853">WD repeat</keyword>
<accession>A0A1Y2H254</accession>
<dbReference type="STRING" id="64571.A0A1Y2H254"/>
<dbReference type="SUPFAM" id="SSF50978">
    <property type="entry name" value="WD40 repeat-like"/>
    <property type="match status" value="1"/>
</dbReference>
<dbReference type="OrthoDB" id="1065058at2759"/>
<dbReference type="InterPro" id="IPR001810">
    <property type="entry name" value="F-box_dom"/>
</dbReference>
<dbReference type="AlphaFoldDB" id="A0A1Y2H254"/>
<evidence type="ECO:0000313" key="4">
    <source>
        <dbReference type="EMBL" id="ORZ28628.1"/>
    </source>
</evidence>
<dbReference type="RefSeq" id="XP_021886301.1">
    <property type="nucleotide sequence ID" value="XM_022027370.1"/>
</dbReference>
<sequence length="497" mass="55803">MDILSRVPFEIAYQILSKLDIQDVATCQRVSREWYWIATDQSIWRNVFLEHEREFAIPTKPVSTSSFSIPTLDTINYTESSVSSLTTTVEVSESKYQGQNHKSMPAMKDWKQECRNRIISDRNWNNGHIQSLFTLKVHRGGIVRLRIKGGKLLSGDMFGQVAVWNTTTYDCEDLIDAAVGPIQLLDFSPARMIMTVVSKSGICRIWDLKTKALIHSSSAIDVTCMTMNDEYLVLGNRFSEVQIVDFTTGHILKTIEPLAGETLQDIYIQNDTLIVVTGHLIRILSINTLEVLLSSPLPISKNIRTFCSVFHIRSLIILADKHLLHLEWEPLYRSPNSKFQIDTQCELPPDLSKTPKIHKTRIPPISTITSIAIGGKHPHVLTTNADRTSLNGTIRVCPTSWRSRAIQQQQEQQRQIDLEASNHVDVTSVDPPEIIGEGSEVMTTEDSGIVLTSQIDEITQYLETCGLKPSFMDVDEDVIVIGTSKGDIVVLSMAPAE</sequence>
<dbReference type="InterPro" id="IPR015943">
    <property type="entry name" value="WD40/YVTN_repeat-like_dom_sf"/>
</dbReference>
<gene>
    <name evidence="4" type="ORF">BCR41DRAFT_382613</name>
</gene>
<evidence type="ECO:0000256" key="2">
    <source>
        <dbReference type="ARBA" id="ARBA00022737"/>
    </source>
</evidence>
<organism evidence="4 5">
    <name type="scientific">Lobosporangium transversale</name>
    <dbReference type="NCBI Taxonomy" id="64571"/>
    <lineage>
        <taxon>Eukaryota</taxon>
        <taxon>Fungi</taxon>
        <taxon>Fungi incertae sedis</taxon>
        <taxon>Mucoromycota</taxon>
        <taxon>Mortierellomycotina</taxon>
        <taxon>Mortierellomycetes</taxon>
        <taxon>Mortierellales</taxon>
        <taxon>Mortierellaceae</taxon>
        <taxon>Lobosporangium</taxon>
    </lineage>
</organism>
<dbReference type="InterPro" id="IPR042627">
    <property type="entry name" value="FBXW2"/>
</dbReference>
<dbReference type="SMART" id="SM00256">
    <property type="entry name" value="FBOX"/>
    <property type="match status" value="1"/>
</dbReference>
<dbReference type="InParanoid" id="A0A1Y2H254"/>
<dbReference type="Pfam" id="PF12937">
    <property type="entry name" value="F-box-like"/>
    <property type="match status" value="1"/>
</dbReference>
<evidence type="ECO:0000256" key="1">
    <source>
        <dbReference type="ARBA" id="ARBA00022574"/>
    </source>
</evidence>
<comment type="caution">
    <text evidence="4">The sequence shown here is derived from an EMBL/GenBank/DDBJ whole genome shotgun (WGS) entry which is preliminary data.</text>
</comment>
<dbReference type="PANTHER" id="PTHR44436">
    <property type="entry name" value="F-BOX/WD REPEAT-CONTAINING PROTEIN 2"/>
    <property type="match status" value="1"/>
</dbReference>
<dbReference type="GeneID" id="33569213"/>
<dbReference type="EMBL" id="MCFF01000001">
    <property type="protein sequence ID" value="ORZ28628.1"/>
    <property type="molecule type" value="Genomic_DNA"/>
</dbReference>
<dbReference type="Gene3D" id="2.130.10.10">
    <property type="entry name" value="YVTN repeat-like/Quinoprotein amine dehydrogenase"/>
    <property type="match status" value="1"/>
</dbReference>
<feature type="domain" description="F-box" evidence="3">
    <location>
        <begin position="1"/>
        <end position="47"/>
    </location>
</feature>
<dbReference type="PROSITE" id="PS50181">
    <property type="entry name" value="FBOX"/>
    <property type="match status" value="1"/>
</dbReference>
<protein>
    <submittedName>
        <fullName evidence="4">WD40-repeat-containing domain protein</fullName>
    </submittedName>
</protein>